<comment type="caution">
    <text evidence="13">The sequence shown here is derived from an EMBL/GenBank/DDBJ whole genome shotgun (WGS) entry which is preliminary data.</text>
</comment>
<dbReference type="GO" id="GO:0022857">
    <property type="term" value="F:transmembrane transporter activity"/>
    <property type="evidence" value="ECO:0007669"/>
    <property type="project" value="InterPro"/>
</dbReference>
<keyword evidence="5 11" id="KW-0812">Transmembrane</keyword>
<accession>A0A917VPG8</accession>
<evidence type="ECO:0000256" key="10">
    <source>
        <dbReference type="ARBA" id="ARBA00072627"/>
    </source>
</evidence>
<proteinExistence type="inferred from homology"/>
<dbReference type="InterPro" id="IPR000390">
    <property type="entry name" value="Small_drug/metabolite_transptr"/>
</dbReference>
<dbReference type="GO" id="GO:0046677">
    <property type="term" value="P:response to antibiotic"/>
    <property type="evidence" value="ECO:0007669"/>
    <property type="project" value="UniProtKB-KW"/>
</dbReference>
<keyword evidence="7 12" id="KW-0472">Membrane</keyword>
<evidence type="ECO:0000256" key="2">
    <source>
        <dbReference type="ARBA" id="ARBA00007822"/>
    </source>
</evidence>
<dbReference type="InterPro" id="IPR037185">
    <property type="entry name" value="EmrE-like"/>
</dbReference>
<evidence type="ECO:0000313" key="13">
    <source>
        <dbReference type="EMBL" id="GGL01046.1"/>
    </source>
</evidence>
<comment type="subcellular location">
    <subcellularLocation>
        <location evidence="1 11">Cell membrane</location>
        <topology evidence="1 11">Multi-pass membrane protein</topology>
    </subcellularLocation>
</comment>
<name>A0A917VPG8_9NOCA</name>
<reference evidence="13" key="1">
    <citation type="journal article" date="2014" name="Int. J. Syst. Evol. Microbiol.">
        <title>Complete genome sequence of Corynebacterium casei LMG S-19264T (=DSM 44701T), isolated from a smear-ripened cheese.</title>
        <authorList>
            <consortium name="US DOE Joint Genome Institute (JGI-PGF)"/>
            <person name="Walter F."/>
            <person name="Albersmeier A."/>
            <person name="Kalinowski J."/>
            <person name="Ruckert C."/>
        </authorList>
    </citation>
    <scope>NUCLEOTIDE SEQUENCE</scope>
    <source>
        <strain evidence="13">CGMCC 4.3508</strain>
    </source>
</reference>
<feature type="transmembrane region" description="Helical" evidence="12">
    <location>
        <begin position="118"/>
        <end position="137"/>
    </location>
</feature>
<dbReference type="FunFam" id="1.10.3730.20:FF:000001">
    <property type="entry name" value="Quaternary ammonium compound resistance transporter SugE"/>
    <property type="match status" value="1"/>
</dbReference>
<evidence type="ECO:0000256" key="8">
    <source>
        <dbReference type="ARBA" id="ARBA00023251"/>
    </source>
</evidence>
<feature type="transmembrane region" description="Helical" evidence="12">
    <location>
        <begin position="62"/>
        <end position="84"/>
    </location>
</feature>
<keyword evidence="14" id="KW-1185">Reference proteome</keyword>
<dbReference type="PANTHER" id="PTHR30561">
    <property type="entry name" value="SMR FAMILY PROTON-DEPENDENT DRUG EFFLUX TRANSPORTER SUGE"/>
    <property type="match status" value="1"/>
</dbReference>
<dbReference type="Proteomes" id="UP000638263">
    <property type="component" value="Unassembled WGS sequence"/>
</dbReference>
<dbReference type="AlphaFoldDB" id="A0A917VPG8"/>
<evidence type="ECO:0000256" key="5">
    <source>
        <dbReference type="ARBA" id="ARBA00022692"/>
    </source>
</evidence>
<sequence length="140" mass="14245">MAGTRAPRFSGGTAGIFCVLLSMYKRTQMEGPVMSLALLGAAIVAEIVGTSLLKATEGFTRLWPTVASLSAYALAFVLLAQAIARGMNVGFAYAVWSGLGTTLIVIIGALFLGESLSATKIAGVALVVAGVVTLNLAGAH</sequence>
<keyword evidence="8" id="KW-0046">Antibiotic resistance</keyword>
<dbReference type="SUPFAM" id="SSF103481">
    <property type="entry name" value="Multidrug resistance efflux transporter EmrE"/>
    <property type="match status" value="1"/>
</dbReference>
<dbReference type="Pfam" id="PF00893">
    <property type="entry name" value="Multi_Drug_Res"/>
    <property type="match status" value="1"/>
</dbReference>
<evidence type="ECO:0000256" key="3">
    <source>
        <dbReference type="ARBA" id="ARBA00022448"/>
    </source>
</evidence>
<comment type="similarity">
    <text evidence="2">Belongs to the drug/metabolite transporter (DMT) superfamily. Small multidrug resistance (SMR) (TC 2.A.7.1) family. Mmr subfamily.</text>
</comment>
<feature type="transmembrane region" description="Helical" evidence="12">
    <location>
        <begin position="36"/>
        <end position="56"/>
    </location>
</feature>
<feature type="transmembrane region" description="Helical" evidence="12">
    <location>
        <begin position="91"/>
        <end position="112"/>
    </location>
</feature>
<keyword evidence="4" id="KW-1003">Cell membrane</keyword>
<evidence type="ECO:0000256" key="7">
    <source>
        <dbReference type="ARBA" id="ARBA00023136"/>
    </source>
</evidence>
<dbReference type="GO" id="GO:0005886">
    <property type="term" value="C:plasma membrane"/>
    <property type="evidence" value="ECO:0007669"/>
    <property type="project" value="UniProtKB-SubCell"/>
</dbReference>
<dbReference type="InterPro" id="IPR045324">
    <property type="entry name" value="Small_multidrug_res"/>
</dbReference>
<evidence type="ECO:0000256" key="9">
    <source>
        <dbReference type="ARBA" id="ARBA00071110"/>
    </source>
</evidence>
<evidence type="ECO:0000313" key="14">
    <source>
        <dbReference type="Proteomes" id="UP000638263"/>
    </source>
</evidence>
<gene>
    <name evidence="13" type="ORF">GCM10011588_14630</name>
</gene>
<protein>
    <recommendedName>
        <fullName evidence="10">Multidrug resistance protein Mmr</fullName>
    </recommendedName>
    <alternativeName>
        <fullName evidence="9">Multidrug resistance protein mmr</fullName>
    </alternativeName>
</protein>
<evidence type="ECO:0000256" key="1">
    <source>
        <dbReference type="ARBA" id="ARBA00004651"/>
    </source>
</evidence>
<evidence type="ECO:0000256" key="4">
    <source>
        <dbReference type="ARBA" id="ARBA00022475"/>
    </source>
</evidence>
<dbReference type="PANTHER" id="PTHR30561:SF1">
    <property type="entry name" value="MULTIDRUG TRANSPORTER EMRE"/>
    <property type="match status" value="1"/>
</dbReference>
<organism evidence="13 14">
    <name type="scientific">Nocardia jinanensis</name>
    <dbReference type="NCBI Taxonomy" id="382504"/>
    <lineage>
        <taxon>Bacteria</taxon>
        <taxon>Bacillati</taxon>
        <taxon>Actinomycetota</taxon>
        <taxon>Actinomycetes</taxon>
        <taxon>Mycobacteriales</taxon>
        <taxon>Nocardiaceae</taxon>
        <taxon>Nocardia</taxon>
    </lineage>
</organism>
<keyword evidence="6 12" id="KW-1133">Transmembrane helix</keyword>
<dbReference type="Gene3D" id="1.10.3730.20">
    <property type="match status" value="1"/>
</dbReference>
<dbReference type="EMBL" id="BMMH01000002">
    <property type="protein sequence ID" value="GGL01046.1"/>
    <property type="molecule type" value="Genomic_DNA"/>
</dbReference>
<evidence type="ECO:0000256" key="12">
    <source>
        <dbReference type="SAM" id="Phobius"/>
    </source>
</evidence>
<evidence type="ECO:0000256" key="6">
    <source>
        <dbReference type="ARBA" id="ARBA00022989"/>
    </source>
</evidence>
<reference evidence="13" key="2">
    <citation type="submission" date="2020-09" db="EMBL/GenBank/DDBJ databases">
        <authorList>
            <person name="Sun Q."/>
            <person name="Zhou Y."/>
        </authorList>
    </citation>
    <scope>NUCLEOTIDE SEQUENCE</scope>
    <source>
        <strain evidence="13">CGMCC 4.3508</strain>
    </source>
</reference>
<evidence type="ECO:0000256" key="11">
    <source>
        <dbReference type="RuleBase" id="RU003942"/>
    </source>
</evidence>
<keyword evidence="3" id="KW-0813">Transport</keyword>